<reference evidence="9 10" key="1">
    <citation type="submission" date="2019-12" db="EMBL/GenBank/DDBJ databases">
        <title>Chromosome-level assembly of the Caenorhabditis remanei genome.</title>
        <authorList>
            <person name="Teterina A.A."/>
            <person name="Willis J.H."/>
            <person name="Phillips P.C."/>
        </authorList>
    </citation>
    <scope>NUCLEOTIDE SEQUENCE [LARGE SCALE GENOMIC DNA]</scope>
    <source>
        <strain evidence="9 10">PX506</strain>
        <tissue evidence="9">Whole organism</tissue>
    </source>
</reference>
<dbReference type="GO" id="GO:0006886">
    <property type="term" value="P:intracellular protein transport"/>
    <property type="evidence" value="ECO:0007669"/>
    <property type="project" value="InterPro"/>
</dbReference>
<organism evidence="9 10">
    <name type="scientific">Caenorhabditis remanei</name>
    <name type="common">Caenorhabditis vulgaris</name>
    <dbReference type="NCBI Taxonomy" id="31234"/>
    <lineage>
        <taxon>Eukaryota</taxon>
        <taxon>Metazoa</taxon>
        <taxon>Ecdysozoa</taxon>
        <taxon>Nematoda</taxon>
        <taxon>Chromadorea</taxon>
        <taxon>Rhabditida</taxon>
        <taxon>Rhabditina</taxon>
        <taxon>Rhabditomorpha</taxon>
        <taxon>Rhabditoidea</taxon>
        <taxon>Rhabditidae</taxon>
        <taxon>Peloderinae</taxon>
        <taxon>Caenorhabditis</taxon>
    </lineage>
</organism>
<name>A0A6A5GL04_CAERE</name>
<keyword evidence="3" id="KW-0813">Transport</keyword>
<dbReference type="GeneID" id="78777349"/>
<dbReference type="GO" id="GO:0016192">
    <property type="term" value="P:vesicle-mediated transport"/>
    <property type="evidence" value="ECO:0007669"/>
    <property type="project" value="UniProtKB-KW"/>
</dbReference>
<dbReference type="EMBL" id="WUAV01000005">
    <property type="protein sequence ID" value="KAF1755296.1"/>
    <property type="molecule type" value="Genomic_DNA"/>
</dbReference>
<evidence type="ECO:0000256" key="2">
    <source>
        <dbReference type="ARBA" id="ARBA00010050"/>
    </source>
</evidence>
<evidence type="ECO:0000256" key="6">
    <source>
        <dbReference type="ARBA" id="ARBA00023136"/>
    </source>
</evidence>
<gene>
    <name evidence="9" type="ORF">GCK72_021865</name>
</gene>
<accession>A0A6A5GL04</accession>
<keyword evidence="4" id="KW-0931">ER-Golgi transport</keyword>
<comment type="caution">
    <text evidence="9">The sequence shown here is derived from an EMBL/GenBank/DDBJ whole genome shotgun (WGS) entry which is preliminary data.</text>
</comment>
<dbReference type="GO" id="GO:0005483">
    <property type="term" value="F:soluble NSF attachment protein activity"/>
    <property type="evidence" value="ECO:0007669"/>
    <property type="project" value="TreeGrafter"/>
</dbReference>
<keyword evidence="6" id="KW-0472">Membrane</keyword>
<dbReference type="RefSeq" id="XP_053583457.1">
    <property type="nucleotide sequence ID" value="XM_053734544.1"/>
</dbReference>
<dbReference type="KEGG" id="crq:GCK72_021865"/>
<dbReference type="Gene3D" id="1.25.40.10">
    <property type="entry name" value="Tetratricopeptide repeat domain"/>
    <property type="match status" value="1"/>
</dbReference>
<comment type="similarity">
    <text evidence="2">Belongs to the SNAP family.</text>
</comment>
<dbReference type="GO" id="GO:0019905">
    <property type="term" value="F:syntaxin binding"/>
    <property type="evidence" value="ECO:0007669"/>
    <property type="project" value="TreeGrafter"/>
</dbReference>
<evidence type="ECO:0000256" key="7">
    <source>
        <dbReference type="ARBA" id="ARBA00040047"/>
    </source>
</evidence>
<dbReference type="Pfam" id="PF14938">
    <property type="entry name" value="SNAP"/>
    <property type="match status" value="1"/>
</dbReference>
<dbReference type="FunFam" id="1.25.40.10:FF:001849">
    <property type="entry name" value="Protein CBG05584"/>
    <property type="match status" value="1"/>
</dbReference>
<dbReference type="GO" id="GO:0005774">
    <property type="term" value="C:vacuolar membrane"/>
    <property type="evidence" value="ECO:0007669"/>
    <property type="project" value="TreeGrafter"/>
</dbReference>
<dbReference type="SUPFAM" id="SSF48452">
    <property type="entry name" value="TPR-like"/>
    <property type="match status" value="1"/>
</dbReference>
<evidence type="ECO:0000256" key="8">
    <source>
        <dbReference type="ARBA" id="ARBA00042485"/>
    </source>
</evidence>
<dbReference type="Proteomes" id="UP000483820">
    <property type="component" value="Chromosome V"/>
</dbReference>
<proteinExistence type="inferred from homology"/>
<evidence type="ECO:0000256" key="3">
    <source>
        <dbReference type="ARBA" id="ARBA00022448"/>
    </source>
</evidence>
<sequence length="297" mass="32954">MSANASRLKEASECERKAEECMKTSMIKLKFKPDYDGAAYSLERAAVCYRNAQEPRKAADSLLKAAQYYQENRNLFHAAKAREGAAMLLRDIKEFAEAVKLFEKAIDGYAESGSLDTAALTVEKAADVLKNDDPKKALAIYQRGLALVQQSDRAKMASQFLKQITKLSLQLEDYKGALVSIREEIEKFVEIREYPRIGQLGIGLVIVNLAMEDSVAALKDYSWVVGLSPDMQISEDGRVCENLIGYYDAGDDESFQNVLKCGVLRSMDNEYLRVMKNLKAPGGNGGIAEDDDEEGLC</sequence>
<dbReference type="InterPro" id="IPR000744">
    <property type="entry name" value="NSF_attach"/>
</dbReference>
<evidence type="ECO:0000313" key="10">
    <source>
        <dbReference type="Proteomes" id="UP000483820"/>
    </source>
</evidence>
<comment type="subcellular location">
    <subcellularLocation>
        <location evidence="1">Membrane</location>
        <topology evidence="1">Peripheral membrane protein</topology>
    </subcellularLocation>
</comment>
<keyword evidence="5" id="KW-0653">Protein transport</keyword>
<protein>
    <recommendedName>
        <fullName evidence="7">Gamma-soluble NSF attachment protein</fullName>
    </recommendedName>
    <alternativeName>
        <fullName evidence="8">N-ethylmaleimide-sensitive factor attachment protein gamma</fullName>
    </alternativeName>
</protein>
<evidence type="ECO:0000256" key="4">
    <source>
        <dbReference type="ARBA" id="ARBA00022892"/>
    </source>
</evidence>
<evidence type="ECO:0000256" key="1">
    <source>
        <dbReference type="ARBA" id="ARBA00004170"/>
    </source>
</evidence>
<dbReference type="GO" id="GO:0031201">
    <property type="term" value="C:SNARE complex"/>
    <property type="evidence" value="ECO:0007669"/>
    <property type="project" value="TreeGrafter"/>
</dbReference>
<evidence type="ECO:0000256" key="5">
    <source>
        <dbReference type="ARBA" id="ARBA00022927"/>
    </source>
</evidence>
<dbReference type="PANTHER" id="PTHR13768">
    <property type="entry name" value="SOLUBLE NSF ATTACHMENT PROTEIN SNAP"/>
    <property type="match status" value="1"/>
</dbReference>
<evidence type="ECO:0000313" key="9">
    <source>
        <dbReference type="EMBL" id="KAF1755296.1"/>
    </source>
</evidence>
<dbReference type="PANTHER" id="PTHR13768:SF2">
    <property type="entry name" value="GAMMA-SOLUBLE NSF ATTACHMENT PROTEIN"/>
    <property type="match status" value="1"/>
</dbReference>
<dbReference type="AlphaFoldDB" id="A0A6A5GL04"/>
<dbReference type="CTD" id="78777349"/>
<dbReference type="InterPro" id="IPR011990">
    <property type="entry name" value="TPR-like_helical_dom_sf"/>
</dbReference>